<accession>A0A0F3IFZ1</accession>
<sequence>MRNQQNLANRDDLIQLHASTCYAMTQFINGRHCPKLAHFIVQRLSLLLSYPELTLVTSSREMYQQLLEHWQLVTKQLLEQKNSVALESKHYH</sequence>
<gene>
    <name evidence="1" type="ORF">VZ94_16110</name>
</gene>
<reference evidence="1 2" key="2">
    <citation type="journal article" date="2016" name="Microb. Ecol.">
        <title>Genome Characteristics of a Novel Type I Methanotroph (Sn10-6) Isolated from a Flooded Indian Rice Field.</title>
        <authorList>
            <person name="Rahalkar M.C."/>
            <person name="Pandit P.S."/>
            <person name="Dhakephalkar P.K."/>
            <person name="Pore S."/>
            <person name="Arora P."/>
            <person name="Kapse N."/>
        </authorList>
    </citation>
    <scope>NUCLEOTIDE SEQUENCE [LARGE SCALE GENOMIC DNA]</scope>
    <source>
        <strain evidence="1 2">Sn10-6</strain>
    </source>
</reference>
<keyword evidence="2" id="KW-1185">Reference proteome</keyword>
<evidence type="ECO:0000313" key="2">
    <source>
        <dbReference type="Proteomes" id="UP000033684"/>
    </source>
</evidence>
<name>A0A0F3IFZ1_9GAMM</name>
<proteinExistence type="predicted"/>
<dbReference type="AlphaFoldDB" id="A0A0F3IFZ1"/>
<evidence type="ECO:0000313" key="1">
    <source>
        <dbReference type="EMBL" id="KJV05715.1"/>
    </source>
</evidence>
<comment type="caution">
    <text evidence="1">The sequence shown here is derived from an EMBL/GenBank/DDBJ whole genome shotgun (WGS) entry which is preliminary data.</text>
</comment>
<organism evidence="1 2">
    <name type="scientific">Methylocucumis oryzae</name>
    <dbReference type="NCBI Taxonomy" id="1632867"/>
    <lineage>
        <taxon>Bacteria</taxon>
        <taxon>Pseudomonadati</taxon>
        <taxon>Pseudomonadota</taxon>
        <taxon>Gammaproteobacteria</taxon>
        <taxon>Methylococcales</taxon>
        <taxon>Methylococcaceae</taxon>
        <taxon>Methylocucumis</taxon>
    </lineage>
</organism>
<dbReference type="RefSeq" id="WP_045780010.1">
    <property type="nucleotide sequence ID" value="NZ_LAJX01000185.1"/>
</dbReference>
<dbReference type="EMBL" id="LAJX01000185">
    <property type="protein sequence ID" value="KJV05715.1"/>
    <property type="molecule type" value="Genomic_DNA"/>
</dbReference>
<dbReference type="OrthoDB" id="5571626at2"/>
<dbReference type="Proteomes" id="UP000033684">
    <property type="component" value="Unassembled WGS sequence"/>
</dbReference>
<protein>
    <submittedName>
        <fullName evidence="1">Uncharacterized protein</fullName>
    </submittedName>
</protein>
<reference evidence="2" key="1">
    <citation type="submission" date="2015-03" db="EMBL/GenBank/DDBJ databases">
        <title>Draft genome sequence of a novel methanotroph (Sn10-6) isolated from flooded ricefield rhizosphere in India.</title>
        <authorList>
            <person name="Pandit P.S."/>
            <person name="Pore S.D."/>
            <person name="Arora P."/>
            <person name="Kapse N.G."/>
            <person name="Dhakephalkar P.K."/>
            <person name="Rahalkar M.C."/>
        </authorList>
    </citation>
    <scope>NUCLEOTIDE SEQUENCE [LARGE SCALE GENOMIC DNA]</scope>
    <source>
        <strain evidence="2">Sn10-6</strain>
    </source>
</reference>